<dbReference type="CDD" id="cd21650">
    <property type="entry name" value="CrtA-like"/>
    <property type="match status" value="1"/>
</dbReference>
<dbReference type="STRING" id="249352.SAMN05444395_101185"/>
<accession>A0A167U3J7</accession>
<dbReference type="Proteomes" id="UP000077164">
    <property type="component" value="Unassembled WGS sequence"/>
</dbReference>
<comment type="caution">
    <text evidence="1">The sequence shown here is derived from an EMBL/GenBank/DDBJ whole genome shotgun (WGS) entry which is preliminary data.</text>
</comment>
<dbReference type="EMBL" id="LVJE01000048">
    <property type="protein sequence ID" value="OAB25220.1"/>
    <property type="molecule type" value="Genomic_DNA"/>
</dbReference>
<evidence type="ECO:0000313" key="1">
    <source>
        <dbReference type="EMBL" id="OAB25220.1"/>
    </source>
</evidence>
<evidence type="ECO:0000313" key="2">
    <source>
        <dbReference type="Proteomes" id="UP000077164"/>
    </source>
</evidence>
<name>A0A167U3J7_9FLAO</name>
<dbReference type="InterPro" id="IPR049574">
    <property type="entry name" value="CrtA-like"/>
</dbReference>
<dbReference type="GO" id="GO:0004497">
    <property type="term" value="F:monooxygenase activity"/>
    <property type="evidence" value="ECO:0007669"/>
    <property type="project" value="UniProtKB-KW"/>
</dbReference>
<reference evidence="1 2" key="1">
    <citation type="submission" date="2016-03" db="EMBL/GenBank/DDBJ databases">
        <title>Draft genome sequence of Flavobacterium fryxellicola DSM 16209.</title>
        <authorList>
            <person name="Shin S.-K."/>
            <person name="Yi H."/>
        </authorList>
    </citation>
    <scope>NUCLEOTIDE SEQUENCE [LARGE SCALE GENOMIC DNA]</scope>
    <source>
        <strain evidence="1 2">DSM 16209</strain>
    </source>
</reference>
<dbReference type="AlphaFoldDB" id="A0A167U3J7"/>
<keyword evidence="2" id="KW-1185">Reference proteome</keyword>
<protein>
    <submittedName>
        <fullName evidence="1">Spheroidene monooxygenase</fullName>
    </submittedName>
</protein>
<gene>
    <name evidence="1" type="ORF">FBFR_16225</name>
</gene>
<organism evidence="1 2">
    <name type="scientific">Flavobacterium fryxellicola</name>
    <dbReference type="NCBI Taxonomy" id="249352"/>
    <lineage>
        <taxon>Bacteria</taxon>
        <taxon>Pseudomonadati</taxon>
        <taxon>Bacteroidota</taxon>
        <taxon>Flavobacteriia</taxon>
        <taxon>Flavobacteriales</taxon>
        <taxon>Flavobacteriaceae</taxon>
        <taxon>Flavobacterium</taxon>
    </lineage>
</organism>
<dbReference type="OrthoDB" id="1122317at2"/>
<sequence length="233" mass="27121">MSKQISTITFFRYASFSDKAWGFGMMQFANKDLKKVKGLTFYRLMGSGKERGFNPMPDWSVYCLLQVWESEEAAQTFFSSSDLMKQYEKHTAEIYTLYMKNISAVGTWVGKNPFETGAELEQNSPIAIITRATIKWNWLIKFWKYVPTSEEGLNGNEGLIYTKGVGEVPIIQMATFSLWKDFDSVKQFAYKSKQHKEAIKKTRKYEWYSEELFSRFQPYKSSGTWEGKDLLSL</sequence>
<keyword evidence="1" id="KW-0503">Monooxygenase</keyword>
<dbReference type="RefSeq" id="WP_066083159.1">
    <property type="nucleotide sequence ID" value="NZ_FRDK01000001.1"/>
</dbReference>
<proteinExistence type="predicted"/>
<keyword evidence="1" id="KW-0560">Oxidoreductase</keyword>